<reference evidence="1" key="1">
    <citation type="submission" date="2019-12" db="EMBL/GenBank/DDBJ databases">
        <title>High-Quality draft genome sequences of three cyanobacteria isolated from the limestone walls of the Old Cathedral of Coimbra.</title>
        <authorList>
            <person name="Tiago I."/>
            <person name="Soares F."/>
            <person name="Portugal A."/>
        </authorList>
    </citation>
    <scope>NUCLEOTIDE SEQUENCE [LARGE SCALE GENOMIC DNA]</scope>
    <source>
        <strain evidence="1">C</strain>
    </source>
</reference>
<accession>A0A8K2A6A7</accession>
<proteinExistence type="predicted"/>
<dbReference type="RefSeq" id="WP_161823486.1">
    <property type="nucleotide sequence ID" value="NZ_WVIC01000001.1"/>
</dbReference>
<name>A0A8K2A6A7_9CYAN</name>
<evidence type="ECO:0000313" key="2">
    <source>
        <dbReference type="Proteomes" id="UP000607397"/>
    </source>
</evidence>
<dbReference type="AlphaFoldDB" id="A0A8K2A6A7"/>
<evidence type="ECO:0000313" key="1">
    <source>
        <dbReference type="EMBL" id="NCJ05015.1"/>
    </source>
</evidence>
<organism evidence="1 2">
    <name type="scientific">Petrachloros mirabilis ULC683</name>
    <dbReference type="NCBI Taxonomy" id="2781853"/>
    <lineage>
        <taxon>Bacteria</taxon>
        <taxon>Bacillati</taxon>
        <taxon>Cyanobacteriota</taxon>
        <taxon>Cyanophyceae</taxon>
        <taxon>Synechococcales</taxon>
        <taxon>Petrachlorosaceae</taxon>
        <taxon>Petrachloros</taxon>
        <taxon>Petrachloros mirabilis</taxon>
    </lineage>
</organism>
<dbReference type="InterPro" id="IPR014937">
    <property type="entry name" value="DUF1810"/>
</dbReference>
<dbReference type="PIRSF" id="PIRSF008546">
    <property type="entry name" value="UCP008546"/>
    <property type="match status" value="1"/>
</dbReference>
<protein>
    <submittedName>
        <fullName evidence="1">DUF1810 family protein</fullName>
    </submittedName>
</protein>
<dbReference type="SUPFAM" id="SSF140736">
    <property type="entry name" value="Rv1873-like"/>
    <property type="match status" value="1"/>
</dbReference>
<dbReference type="EMBL" id="WVIC01000001">
    <property type="protein sequence ID" value="NCJ05015.1"/>
    <property type="molecule type" value="Genomic_DNA"/>
</dbReference>
<dbReference type="Proteomes" id="UP000607397">
    <property type="component" value="Unassembled WGS sequence"/>
</dbReference>
<dbReference type="InterPro" id="IPR036287">
    <property type="entry name" value="Rv1873-like_sf"/>
</dbReference>
<gene>
    <name evidence="1" type="ORF">GS597_00460</name>
</gene>
<keyword evidence="2" id="KW-1185">Reference proteome</keyword>
<comment type="caution">
    <text evidence="1">The sequence shown here is derived from an EMBL/GenBank/DDBJ whole genome shotgun (WGS) entry which is preliminary data.</text>
</comment>
<sequence>MKPHSDSLERFIIAQEKESSYDLALRELCAGYKRSHWIWYILPQLRGLGRSSMSYQYGVADLYEAEAYLAHPVLGLRLIECVRAIFAHKDKSATQILGDLDAMKFRSCLTLFAAVAEPDSIFHEALAQFFESQPDPATLTQLDVALTPIIVWRREAQ</sequence>
<dbReference type="Gene3D" id="1.25.40.380">
    <property type="entry name" value="Protein of unknown function DUF1810"/>
    <property type="match status" value="1"/>
</dbReference>
<dbReference type="Pfam" id="PF08837">
    <property type="entry name" value="DUF1810"/>
    <property type="match status" value="1"/>
</dbReference>